<dbReference type="PROSITE" id="PS50102">
    <property type="entry name" value="RRM"/>
    <property type="match status" value="1"/>
</dbReference>
<feature type="compositionally biased region" description="Basic and acidic residues" evidence="3">
    <location>
        <begin position="380"/>
        <end position="389"/>
    </location>
</feature>
<feature type="compositionally biased region" description="Basic and acidic residues" evidence="3">
    <location>
        <begin position="267"/>
        <end position="280"/>
    </location>
</feature>
<keyword evidence="7" id="KW-1185">Reference proteome</keyword>
<dbReference type="OrthoDB" id="48651at2759"/>
<accession>A0A1D8PPQ1</accession>
<keyword evidence="1 2" id="KW-0694">RNA-binding</keyword>
<dbReference type="Proteomes" id="UP000000559">
    <property type="component" value="Chromosome 6"/>
</dbReference>
<dbReference type="InParanoid" id="A0A1D8PPQ1"/>
<dbReference type="GO" id="GO:0005730">
    <property type="term" value="C:nucleolus"/>
    <property type="evidence" value="ECO:0000318"/>
    <property type="project" value="GO_Central"/>
</dbReference>
<dbReference type="Pfam" id="PF00076">
    <property type="entry name" value="RRM_1"/>
    <property type="match status" value="1"/>
</dbReference>
<dbReference type="GO" id="GO:0097010">
    <property type="term" value="P:eukaryotic translation initiation factor 4F complex assembly"/>
    <property type="evidence" value="ECO:0000318"/>
    <property type="project" value="GO_Central"/>
</dbReference>
<proteinExistence type="predicted"/>
<feature type="compositionally biased region" description="Basic and acidic residues" evidence="3">
    <location>
        <begin position="295"/>
        <end position="325"/>
    </location>
</feature>
<feature type="region of interest" description="Disordered" evidence="3">
    <location>
        <begin position="53"/>
        <end position="81"/>
    </location>
</feature>
<dbReference type="VEuPathDB" id="FungiDB:C6_01630W_A"/>
<dbReference type="PANTHER" id="PTHR23236:SF11">
    <property type="entry name" value="EUKARYOTIC TRANSLATION INITIATION FACTOR 4H"/>
    <property type="match status" value="1"/>
</dbReference>
<dbReference type="InterPro" id="IPR000504">
    <property type="entry name" value="RRM_dom"/>
</dbReference>
<dbReference type="SUPFAM" id="SSF54928">
    <property type="entry name" value="RNA-binding domain, RBD"/>
    <property type="match status" value="1"/>
</dbReference>
<evidence type="ECO:0000313" key="6">
    <source>
        <dbReference type="EMBL" id="AOW30101.1"/>
    </source>
</evidence>
<dbReference type="InterPro" id="IPR035979">
    <property type="entry name" value="RBD_domain_sf"/>
</dbReference>
<feature type="region of interest" description="Disordered" evidence="3">
    <location>
        <begin position="176"/>
        <end position="455"/>
    </location>
</feature>
<dbReference type="EMBL" id="CP017628">
    <property type="protein sequence ID" value="AOW30101.1"/>
    <property type="molecule type" value="Genomic_DNA"/>
</dbReference>
<feature type="compositionally biased region" description="Acidic residues" evidence="3">
    <location>
        <begin position="407"/>
        <end position="417"/>
    </location>
</feature>
<dbReference type="CGD" id="CAL0000196640">
    <property type="gene designation" value="TIF3"/>
</dbReference>
<dbReference type="RefSeq" id="XP_716731.2">
    <property type="nucleotide sequence ID" value="XM_711638.2"/>
</dbReference>
<sequence>MAPPKKNVKMDLGSFLADDTFGGGSWADEEVDLNTIGVSLETPSFAGSTAAPIGNVGGGNNTASAGSGFGSGSGSGFGNDEFKRERKEFPIPDQPPYRARVSNLPWEVEESNVIRHFEDRMQAKDIISDIVLPKDRDTGRLRGFAFVTFNDRALLEESLNLSMTEFQGRKIYVNVAAPPKGEDGDWRAGRSGSNRRGGEDREPAPELDWGAARNSQAELPPRQRSNRLGSGSGPSGESSSSSRPSRRQEVELDWGSARNSRDGLPPQRERSNRTPRKQEPEFDWNTARNTQAELPVRERERPQRENPDGTPRENSTRQTPRKQEPEFDWGAARNTKTSLPPRERLNRTGSNSGKKSTEPDFDWKRGQSLPSRNVSRSSGNRKDVKKDEQQNQPPKPQKSHFSVLNVEGEDEDEEEDEKKEVKESKQQIDNLQQATSKLTVSEGQEDGEGWEVVRK</sequence>
<reference evidence="6 7" key="3">
    <citation type="journal article" date="2013" name="Genome Biol.">
        <title>Assembly of a phased diploid Candida albicans genome facilitates allele-specific measurements and provides a simple model for repeat and indel structure.</title>
        <authorList>
            <person name="Muzzey D."/>
            <person name="Schwartz K."/>
            <person name="Weissman J.S."/>
            <person name="Sherlock G."/>
        </authorList>
    </citation>
    <scope>NUCLEOTIDE SEQUENCE [LARGE SCALE GENOMIC DNA]</scope>
    <source>
        <strain evidence="7">SC5314 / ATCC MYA-2876</strain>
    </source>
</reference>
<dbReference type="SMR" id="A0A1D8PPQ1"/>
<evidence type="ECO:0000256" key="2">
    <source>
        <dbReference type="PROSITE-ProRule" id="PRU00176"/>
    </source>
</evidence>
<feature type="compositionally biased region" description="Polar residues" evidence="3">
    <location>
        <begin position="427"/>
        <end position="442"/>
    </location>
</feature>
<feature type="domain" description="RRM" evidence="4">
    <location>
        <begin position="97"/>
        <end position="178"/>
    </location>
</feature>
<dbReference type="AlphaFoldDB" id="A0A1D8PPQ1"/>
<protein>
    <submittedName>
        <fullName evidence="6">Tif3p</fullName>
    </submittedName>
</protein>
<dbReference type="KEGG" id="cal:CAALFM_C601630WA"/>
<evidence type="ECO:0000256" key="3">
    <source>
        <dbReference type="SAM" id="MobiDB-lite"/>
    </source>
</evidence>
<dbReference type="GO" id="GO:0033592">
    <property type="term" value="F:RNA strand annealing activity"/>
    <property type="evidence" value="ECO:0000318"/>
    <property type="project" value="GO_Central"/>
</dbReference>
<dbReference type="GO" id="GO:0001731">
    <property type="term" value="P:formation of translation preinitiation complex"/>
    <property type="evidence" value="ECO:0000318"/>
    <property type="project" value="GO_Central"/>
</dbReference>
<feature type="compositionally biased region" description="Basic and acidic residues" evidence="3">
    <location>
        <begin position="355"/>
        <end position="365"/>
    </location>
</feature>
<gene>
    <name evidence="5 6" type="primary">TIF3</name>
    <name evidence="6" type="ordered locus">CAALFM_C601630WA</name>
    <name evidence="5" type="ordered locus">orf19.10927</name>
</gene>
<dbReference type="GeneID" id="3641646"/>
<evidence type="ECO:0000259" key="4">
    <source>
        <dbReference type="PROSITE" id="PS50102"/>
    </source>
</evidence>
<dbReference type="STRING" id="237561.A0A1D8PPQ1"/>
<name>A0A1D8PPQ1_CANAL</name>
<organism evidence="6 7">
    <name type="scientific">Candida albicans (strain SC5314 / ATCC MYA-2876)</name>
    <name type="common">Yeast</name>
    <dbReference type="NCBI Taxonomy" id="237561"/>
    <lineage>
        <taxon>Eukaryota</taxon>
        <taxon>Fungi</taxon>
        <taxon>Dikarya</taxon>
        <taxon>Ascomycota</taxon>
        <taxon>Saccharomycotina</taxon>
        <taxon>Pichiomycetes</taxon>
        <taxon>Debaryomycetaceae</taxon>
        <taxon>Candida/Lodderomyces clade</taxon>
        <taxon>Candida</taxon>
    </lineage>
</organism>
<dbReference type="InterPro" id="IPR012677">
    <property type="entry name" value="Nucleotide-bd_a/b_plait_sf"/>
</dbReference>
<reference evidence="6 7" key="2">
    <citation type="journal article" date="2007" name="Genome Biol.">
        <title>Assembly of the Candida albicans genome into sixteen supercontigs aligned on the eight chromosomes.</title>
        <authorList>
            <person name="van het Hoog M."/>
            <person name="Rast T.J."/>
            <person name="Martchenko M."/>
            <person name="Grindle S."/>
            <person name="Dignard D."/>
            <person name="Hogues H."/>
            <person name="Cuomo C."/>
            <person name="Berriman M."/>
            <person name="Scherer S."/>
            <person name="Magee B.B."/>
            <person name="Whiteway M."/>
            <person name="Chibana H."/>
            <person name="Nantel A."/>
            <person name="Magee P.T."/>
        </authorList>
    </citation>
    <scope>GENOME REANNOTATION</scope>
    <source>
        <strain evidence="7">SC5314 / ATCC MYA-2876</strain>
    </source>
</reference>
<dbReference type="Gene3D" id="3.30.70.330">
    <property type="match status" value="1"/>
</dbReference>
<reference evidence="6 7" key="1">
    <citation type="journal article" date="2004" name="Proc. Natl. Acad. Sci. U.S.A.">
        <title>The diploid genome sequence of Candida albicans.</title>
        <authorList>
            <person name="Jones T."/>
            <person name="Federspiel N.A."/>
            <person name="Chibana H."/>
            <person name="Dungan J."/>
            <person name="Kalman S."/>
            <person name="Magee B.B."/>
            <person name="Newport G."/>
            <person name="Thorstenson Y.R."/>
            <person name="Agabian N."/>
            <person name="Magee P.T."/>
            <person name="Davis R.W."/>
            <person name="Scherer S."/>
        </authorList>
    </citation>
    <scope>NUCLEOTIDE SEQUENCE [LARGE SCALE GENOMIC DNA]</scope>
    <source>
        <strain evidence="7">SC5314 / ATCC MYA-2876</strain>
    </source>
</reference>
<feature type="compositionally biased region" description="Polar residues" evidence="3">
    <location>
        <begin position="368"/>
        <end position="378"/>
    </location>
</feature>
<dbReference type="GO" id="GO:0043024">
    <property type="term" value="F:ribosomal small subunit binding"/>
    <property type="evidence" value="ECO:0000318"/>
    <property type="project" value="GO_Central"/>
</dbReference>
<feature type="compositionally biased region" description="Gly residues" evidence="3">
    <location>
        <begin position="67"/>
        <end position="77"/>
    </location>
</feature>
<dbReference type="SMART" id="SM00360">
    <property type="entry name" value="RRM"/>
    <property type="match status" value="1"/>
</dbReference>
<dbReference type="PANTHER" id="PTHR23236">
    <property type="entry name" value="EUKARYOTIC TRANSLATION INITIATION FACTOR 4B/4H"/>
    <property type="match status" value="1"/>
</dbReference>
<evidence type="ECO:0000313" key="7">
    <source>
        <dbReference type="Proteomes" id="UP000000559"/>
    </source>
</evidence>
<evidence type="ECO:0000256" key="1">
    <source>
        <dbReference type="ARBA" id="ARBA00022884"/>
    </source>
</evidence>
<evidence type="ECO:0000313" key="5">
    <source>
        <dbReference type="CGD" id="CAL0000196640"/>
    </source>
</evidence>
<dbReference type="GO" id="GO:0034057">
    <property type="term" value="F:RNA strand-exchange activity"/>
    <property type="evidence" value="ECO:0000318"/>
    <property type="project" value="GO_Central"/>
</dbReference>